<protein>
    <recommendedName>
        <fullName evidence="4 12">Pectinesterase</fullName>
        <ecNumber evidence="4 12">3.1.1.11</ecNumber>
    </recommendedName>
</protein>
<dbReference type="EMBL" id="LFYR01000811">
    <property type="protein sequence ID" value="KMZ68828.1"/>
    <property type="molecule type" value="Genomic_DNA"/>
</dbReference>
<dbReference type="Pfam" id="PF04043">
    <property type="entry name" value="PMEI"/>
    <property type="match status" value="1"/>
</dbReference>
<dbReference type="InterPro" id="IPR012334">
    <property type="entry name" value="Pectin_lyas_fold"/>
</dbReference>
<evidence type="ECO:0000313" key="15">
    <source>
        <dbReference type="EMBL" id="KMZ68828.1"/>
    </source>
</evidence>
<comment type="function">
    <text evidence="10 12">Acts in the modification of cell walls via demethylesterification of cell wall pectin.</text>
</comment>
<keyword evidence="12" id="KW-0961">Cell wall biogenesis/degradation</keyword>
<dbReference type="Gene3D" id="1.20.140.40">
    <property type="entry name" value="Invertase/pectin methylesterase inhibitor family protein"/>
    <property type="match status" value="1"/>
</dbReference>
<proteinExistence type="inferred from homology"/>
<evidence type="ECO:0000313" key="16">
    <source>
        <dbReference type="Proteomes" id="UP000036987"/>
    </source>
</evidence>
<keyword evidence="13" id="KW-0812">Transmembrane</keyword>
<feature type="transmembrane region" description="Helical" evidence="13">
    <location>
        <begin position="21"/>
        <end position="41"/>
    </location>
</feature>
<evidence type="ECO:0000256" key="2">
    <source>
        <dbReference type="ARBA" id="ARBA00006027"/>
    </source>
</evidence>
<keyword evidence="7" id="KW-1015">Disulfide bond</keyword>
<dbReference type="OrthoDB" id="2019149at2759"/>
<feature type="domain" description="Pectinesterase inhibitor" evidence="14">
    <location>
        <begin position="61"/>
        <end position="214"/>
    </location>
</feature>
<dbReference type="SUPFAM" id="SSF101148">
    <property type="entry name" value="Plant invertase/pectin methylesterase inhibitor"/>
    <property type="match status" value="1"/>
</dbReference>
<dbReference type="SMART" id="SM00856">
    <property type="entry name" value="PMEI"/>
    <property type="match status" value="1"/>
</dbReference>
<keyword evidence="6 12" id="KW-0063">Aspartyl esterase</keyword>
<keyword evidence="13" id="KW-1133">Transmembrane helix</keyword>
<comment type="caution">
    <text evidence="15">The sequence shown here is derived from an EMBL/GenBank/DDBJ whole genome shotgun (WGS) entry which is preliminary data.</text>
</comment>
<dbReference type="UniPathway" id="UPA00545">
    <property type="reaction ID" value="UER00823"/>
</dbReference>
<comment type="pathway">
    <text evidence="1 12">Glycan metabolism; pectin degradation; 2-dehydro-3-deoxy-D-gluconate from pectin: step 1/5.</text>
</comment>
<evidence type="ECO:0000256" key="1">
    <source>
        <dbReference type="ARBA" id="ARBA00005184"/>
    </source>
</evidence>
<comment type="catalytic activity">
    <reaction evidence="9 12">
        <text>[(1-&gt;4)-alpha-D-galacturonosyl methyl ester](n) + n H2O = [(1-&gt;4)-alpha-D-galacturonosyl](n) + n methanol + n H(+)</text>
        <dbReference type="Rhea" id="RHEA:22380"/>
        <dbReference type="Rhea" id="RHEA-COMP:14570"/>
        <dbReference type="Rhea" id="RHEA-COMP:14573"/>
        <dbReference type="ChEBI" id="CHEBI:15377"/>
        <dbReference type="ChEBI" id="CHEBI:15378"/>
        <dbReference type="ChEBI" id="CHEBI:17790"/>
        <dbReference type="ChEBI" id="CHEBI:140522"/>
        <dbReference type="ChEBI" id="CHEBI:140523"/>
        <dbReference type="EC" id="3.1.1.11"/>
    </reaction>
</comment>
<feature type="active site" evidence="11">
    <location>
        <position position="422"/>
    </location>
</feature>
<evidence type="ECO:0000256" key="10">
    <source>
        <dbReference type="ARBA" id="ARBA00057335"/>
    </source>
</evidence>
<dbReference type="InterPro" id="IPR035513">
    <property type="entry name" value="Invertase/methylesterase_inhib"/>
</dbReference>
<organism evidence="15 16">
    <name type="scientific">Zostera marina</name>
    <name type="common">Eelgrass</name>
    <dbReference type="NCBI Taxonomy" id="29655"/>
    <lineage>
        <taxon>Eukaryota</taxon>
        <taxon>Viridiplantae</taxon>
        <taxon>Streptophyta</taxon>
        <taxon>Embryophyta</taxon>
        <taxon>Tracheophyta</taxon>
        <taxon>Spermatophyta</taxon>
        <taxon>Magnoliopsida</taxon>
        <taxon>Liliopsida</taxon>
        <taxon>Zosteraceae</taxon>
        <taxon>Zostera</taxon>
    </lineage>
</organism>
<dbReference type="FunFam" id="1.20.140.40:FF:000001">
    <property type="entry name" value="Pectinesterase"/>
    <property type="match status" value="1"/>
</dbReference>
<evidence type="ECO:0000256" key="11">
    <source>
        <dbReference type="PROSITE-ProRule" id="PRU10040"/>
    </source>
</evidence>
<dbReference type="STRING" id="29655.A0A0K9PID3"/>
<dbReference type="InterPro" id="IPR033131">
    <property type="entry name" value="Pectinesterase_Asp_AS"/>
</dbReference>
<dbReference type="AlphaFoldDB" id="A0A0K9PID3"/>
<keyword evidence="8" id="KW-0325">Glycoprotein</keyword>
<dbReference type="PANTHER" id="PTHR31707">
    <property type="entry name" value="PECTINESTERASE"/>
    <property type="match status" value="1"/>
</dbReference>
<evidence type="ECO:0000256" key="13">
    <source>
        <dbReference type="SAM" id="Phobius"/>
    </source>
</evidence>
<evidence type="ECO:0000259" key="14">
    <source>
        <dbReference type="SMART" id="SM00856"/>
    </source>
</evidence>
<dbReference type="GO" id="GO:0042545">
    <property type="term" value="P:cell wall modification"/>
    <property type="evidence" value="ECO:0007669"/>
    <property type="project" value="UniProtKB-UniRule"/>
</dbReference>
<evidence type="ECO:0000256" key="6">
    <source>
        <dbReference type="ARBA" id="ARBA00023085"/>
    </source>
</evidence>
<dbReference type="InterPro" id="IPR006501">
    <property type="entry name" value="Pectinesterase_inhib_dom"/>
</dbReference>
<dbReference type="GO" id="GO:0045490">
    <property type="term" value="P:pectin catabolic process"/>
    <property type="evidence" value="ECO:0007669"/>
    <property type="project" value="UniProtKB-UniRule"/>
</dbReference>
<dbReference type="CDD" id="cd15798">
    <property type="entry name" value="PMEI-like_3"/>
    <property type="match status" value="1"/>
</dbReference>
<dbReference type="Pfam" id="PF01095">
    <property type="entry name" value="Pectinesterase"/>
    <property type="match status" value="1"/>
</dbReference>
<accession>A0A0K9PID3</accession>
<dbReference type="PROSITE" id="PS00800">
    <property type="entry name" value="PECTINESTERASE_1"/>
    <property type="match status" value="1"/>
</dbReference>
<reference evidence="16" key="1">
    <citation type="journal article" date="2016" name="Nature">
        <title>The genome of the seagrass Zostera marina reveals angiosperm adaptation to the sea.</title>
        <authorList>
            <person name="Olsen J.L."/>
            <person name="Rouze P."/>
            <person name="Verhelst B."/>
            <person name="Lin Y.-C."/>
            <person name="Bayer T."/>
            <person name="Collen J."/>
            <person name="Dattolo E."/>
            <person name="De Paoli E."/>
            <person name="Dittami S."/>
            <person name="Maumus F."/>
            <person name="Michel G."/>
            <person name="Kersting A."/>
            <person name="Lauritano C."/>
            <person name="Lohaus R."/>
            <person name="Toepel M."/>
            <person name="Tonon T."/>
            <person name="Vanneste K."/>
            <person name="Amirebrahimi M."/>
            <person name="Brakel J."/>
            <person name="Bostroem C."/>
            <person name="Chovatia M."/>
            <person name="Grimwood J."/>
            <person name="Jenkins J.W."/>
            <person name="Jueterbock A."/>
            <person name="Mraz A."/>
            <person name="Stam W.T."/>
            <person name="Tice H."/>
            <person name="Bornberg-Bauer E."/>
            <person name="Green P.J."/>
            <person name="Pearson G.A."/>
            <person name="Procaccini G."/>
            <person name="Duarte C.M."/>
            <person name="Schmutz J."/>
            <person name="Reusch T.B.H."/>
            <person name="Van de Peer Y."/>
        </authorList>
    </citation>
    <scope>NUCLEOTIDE SEQUENCE [LARGE SCALE GENOMIC DNA]</scope>
    <source>
        <strain evidence="16">cv. Finnish</strain>
    </source>
</reference>
<dbReference type="InterPro" id="IPR011050">
    <property type="entry name" value="Pectin_lyase_fold/virulence"/>
</dbReference>
<dbReference type="InterPro" id="IPR000070">
    <property type="entry name" value="Pectinesterase_cat"/>
</dbReference>
<evidence type="ECO:0000256" key="9">
    <source>
        <dbReference type="ARBA" id="ARBA00047928"/>
    </source>
</evidence>
<gene>
    <name evidence="15" type="ORF">ZOSMA_22G01240</name>
</gene>
<dbReference type="GO" id="GO:0030599">
    <property type="term" value="F:pectinesterase activity"/>
    <property type="evidence" value="ECO:0000318"/>
    <property type="project" value="GO_Central"/>
</dbReference>
<comment type="subcellular location">
    <subcellularLocation>
        <location evidence="12">Secreted</location>
        <location evidence="12">Cell wall</location>
    </subcellularLocation>
</comment>
<dbReference type="PROSITE" id="PS00503">
    <property type="entry name" value="PECTINESTERASE_2"/>
    <property type="match status" value="1"/>
</dbReference>
<keyword evidence="13" id="KW-0472">Membrane</keyword>
<name>A0A0K9PID3_ZOSMR</name>
<evidence type="ECO:0000256" key="4">
    <source>
        <dbReference type="ARBA" id="ARBA00013229"/>
    </source>
</evidence>
<dbReference type="FunFam" id="2.160.20.10:FF:000001">
    <property type="entry name" value="Pectinesterase"/>
    <property type="match status" value="1"/>
</dbReference>
<evidence type="ECO:0000256" key="3">
    <source>
        <dbReference type="ARBA" id="ARBA00007786"/>
    </source>
</evidence>
<dbReference type="EC" id="3.1.1.11" evidence="4 12"/>
<sequence>MMQSSSRGPGQDLEARPEKKQFTIVIVSSLFLVAMVVAVAVNVSRPHSHTEDPQGGTHVAASVKAIESICQPADFKQTCVESLSAASTSNTTNPKELVGVSFKVAMEHIHRVFNESKTLQEAQKDPRTTEALQNCQELLDYSLDDLQRALGQIQTFDIAAINKAVEDLKIWLSASLTFQDTCLYGFENTTGDAGVSMKKAMNITSQMTTNALAIVNGLSDLITQLNLPMFTSRKLLGDLKDNVEEYMVDGMPKWVDEKKRRLLAIDIDKMKPNVVVAKDGSGDYKTITEAIATIPLLSTTHYIIHIKKGIYNEKIKITKKMKHVVFVGDGPTDTVITGSLNFIDGITTYKTCTVAIIGNGFIGKNLGIENTAGAAKHQAVALLVQSDEAIFYKCQIDGYQDTLYAHTHRQFYRDCTISGTIDYIFGNSACIIQNCKIITRKPLSNQRNIITAHGRKNPKEPTALVLHNCSIVSDPAYEPLIKSNPTFLGRPWREFSRTLYIQCMLGDLINPDGWLPWGGDFGLNTCYYVEFDNSGPGSNTDNRVKWRGVKTLEYENIEQYTVENFIEGGDWIKPTGVPYIPGMLPVMNRQRAAGPTAGIVGPLAPSTPVSKV</sequence>
<keyword evidence="16" id="KW-1185">Reference proteome</keyword>
<keyword evidence="12" id="KW-0964">Secreted</keyword>
<dbReference type="Gene3D" id="2.160.20.10">
    <property type="entry name" value="Single-stranded right-handed beta-helix, Pectin lyase-like"/>
    <property type="match status" value="1"/>
</dbReference>
<dbReference type="OMA" id="INKSMTH"/>
<dbReference type="SUPFAM" id="SSF51126">
    <property type="entry name" value="Pectin lyase-like"/>
    <property type="match status" value="1"/>
</dbReference>
<comment type="similarity">
    <text evidence="2">In the N-terminal section; belongs to the PMEI family.</text>
</comment>
<dbReference type="GO" id="GO:0046910">
    <property type="term" value="F:pectinesterase inhibitor activity"/>
    <property type="evidence" value="ECO:0000318"/>
    <property type="project" value="GO_Central"/>
</dbReference>
<keyword evidence="5 12" id="KW-0378">Hydrolase</keyword>
<dbReference type="InterPro" id="IPR018040">
    <property type="entry name" value="Pectinesterase_Tyr_AS"/>
</dbReference>
<comment type="similarity">
    <text evidence="3">In the C-terminal section; belongs to the pectinesterase family.</text>
</comment>
<evidence type="ECO:0000256" key="7">
    <source>
        <dbReference type="ARBA" id="ARBA00023157"/>
    </source>
</evidence>
<dbReference type="NCBIfam" id="TIGR01614">
    <property type="entry name" value="PME_inhib"/>
    <property type="match status" value="1"/>
</dbReference>
<evidence type="ECO:0000256" key="8">
    <source>
        <dbReference type="ARBA" id="ARBA00023180"/>
    </source>
</evidence>
<evidence type="ECO:0000256" key="12">
    <source>
        <dbReference type="RuleBase" id="RU000589"/>
    </source>
</evidence>
<dbReference type="Proteomes" id="UP000036987">
    <property type="component" value="Unassembled WGS sequence"/>
</dbReference>
<keyword evidence="12" id="KW-0134">Cell wall</keyword>
<evidence type="ECO:0000256" key="5">
    <source>
        <dbReference type="ARBA" id="ARBA00022801"/>
    </source>
</evidence>